<feature type="transmembrane region" description="Helical" evidence="2">
    <location>
        <begin position="140"/>
        <end position="158"/>
    </location>
</feature>
<keyword evidence="2" id="KW-0812">Transmembrane</keyword>
<reference evidence="4" key="1">
    <citation type="submission" date="2020-01" db="EMBL/GenBank/DDBJ databases">
        <authorList>
            <consortium name="DOE Joint Genome Institute"/>
            <person name="Haridas S."/>
            <person name="Albert R."/>
            <person name="Binder M."/>
            <person name="Bloem J."/>
            <person name="Labutti K."/>
            <person name="Salamov A."/>
            <person name="Andreopoulos B."/>
            <person name="Baker S.E."/>
            <person name="Barry K."/>
            <person name="Bills G."/>
            <person name="Bluhm B.H."/>
            <person name="Cannon C."/>
            <person name="Castanera R."/>
            <person name="Culley D.E."/>
            <person name="Daum C."/>
            <person name="Ezra D."/>
            <person name="Gonzalez J.B."/>
            <person name="Henrissat B."/>
            <person name="Kuo A."/>
            <person name="Liang C."/>
            <person name="Lipzen A."/>
            <person name="Lutzoni F."/>
            <person name="Magnuson J."/>
            <person name="Mondo S."/>
            <person name="Nolan M."/>
            <person name="Ohm R."/>
            <person name="Pangilinan J."/>
            <person name="Park H.-J."/>
            <person name="Ramirez L."/>
            <person name="Alfaro M."/>
            <person name="Sun H."/>
            <person name="Tritt A."/>
            <person name="Yoshinaga Y."/>
            <person name="Zwiers L.-H."/>
            <person name="Turgeon B.G."/>
            <person name="Goodwin S.B."/>
            <person name="Spatafora J.W."/>
            <person name="Crous P.W."/>
            <person name="Grigoriev I.V."/>
        </authorList>
    </citation>
    <scope>NUCLEOTIDE SEQUENCE</scope>
    <source>
        <strain evidence="4">CBS 342.82</strain>
    </source>
</reference>
<keyword evidence="3" id="KW-1185">Reference proteome</keyword>
<protein>
    <submittedName>
        <fullName evidence="4">Uncharacterized protein</fullName>
    </submittedName>
</protein>
<dbReference type="Pfam" id="PF05705">
    <property type="entry name" value="DUF829"/>
    <property type="match status" value="1"/>
</dbReference>
<evidence type="ECO:0000256" key="2">
    <source>
        <dbReference type="SAM" id="Phobius"/>
    </source>
</evidence>
<feature type="region of interest" description="Disordered" evidence="1">
    <location>
        <begin position="210"/>
        <end position="229"/>
    </location>
</feature>
<dbReference type="InterPro" id="IPR008547">
    <property type="entry name" value="DUF829_TMEM53"/>
</dbReference>
<gene>
    <name evidence="4" type="ORF">K489DRAFT_411896</name>
</gene>
<evidence type="ECO:0000256" key="1">
    <source>
        <dbReference type="SAM" id="MobiDB-lite"/>
    </source>
</evidence>
<dbReference type="RefSeq" id="XP_033457704.1">
    <property type="nucleotide sequence ID" value="XM_033607861.1"/>
</dbReference>
<dbReference type="Proteomes" id="UP000504637">
    <property type="component" value="Unplaced"/>
</dbReference>
<dbReference type="OrthoDB" id="77878at2759"/>
<feature type="compositionally biased region" description="Acidic residues" evidence="1">
    <location>
        <begin position="217"/>
        <end position="229"/>
    </location>
</feature>
<keyword evidence="2" id="KW-1133">Transmembrane helix</keyword>
<keyword evidence="2" id="KW-0472">Membrane</keyword>
<evidence type="ECO:0000313" key="4">
    <source>
        <dbReference type="RefSeq" id="XP_033457704.1"/>
    </source>
</evidence>
<evidence type="ECO:0000313" key="3">
    <source>
        <dbReference type="Proteomes" id="UP000504637"/>
    </source>
</evidence>
<reference evidence="4" key="2">
    <citation type="submission" date="2020-04" db="EMBL/GenBank/DDBJ databases">
        <authorList>
            <consortium name="NCBI Genome Project"/>
        </authorList>
    </citation>
    <scope>NUCLEOTIDE SEQUENCE</scope>
    <source>
        <strain evidence="4">CBS 342.82</strain>
    </source>
</reference>
<organism evidence="4">
    <name type="scientific">Dissoconium aciculare CBS 342.82</name>
    <dbReference type="NCBI Taxonomy" id="1314786"/>
    <lineage>
        <taxon>Eukaryota</taxon>
        <taxon>Fungi</taxon>
        <taxon>Dikarya</taxon>
        <taxon>Ascomycota</taxon>
        <taxon>Pezizomycotina</taxon>
        <taxon>Dothideomycetes</taxon>
        <taxon>Dothideomycetidae</taxon>
        <taxon>Mycosphaerellales</taxon>
        <taxon>Dissoconiaceae</taxon>
        <taxon>Dissoconium</taxon>
    </lineage>
</organism>
<name>A0A6J3LYE4_9PEZI</name>
<proteinExistence type="predicted"/>
<reference evidence="4" key="3">
    <citation type="submission" date="2025-08" db="UniProtKB">
        <authorList>
            <consortium name="RefSeq"/>
        </authorList>
    </citation>
    <scope>IDENTIFICATION</scope>
    <source>
        <strain evidence="4">CBS 342.82</strain>
    </source>
</reference>
<dbReference type="GeneID" id="54365660"/>
<sequence length="277" mass="31100">MARSPLQPTSPKTIILALWPTARDEQINYYTAGYQTLYPSATILQLSQSTTGLNRVLNDLLNTDEPSFSFHDSEKSSAPDARSNDIILHLFGDDAASQASRLLSAYQLRTQRPLPIAAVIHDSTPSFSLPSFQLLRRSPLTYLTALISILLILIWQFLRGTLSIFLPTSTTTNVAQIYVEVLPGDVQRCYVLPEKKLMFSWSDPAATMTTTTMSQYGDDDNEDDYEDEDEIKDDEATVAQRDDFVVDRSRVGCGARGWSGDQERYWAAVEKAWEGKR</sequence>
<dbReference type="AlphaFoldDB" id="A0A6J3LYE4"/>
<accession>A0A6J3LYE4</accession>